<dbReference type="EMBL" id="MTYH01000191">
    <property type="protein sequence ID" value="PNP37187.1"/>
    <property type="molecule type" value="Genomic_DNA"/>
</dbReference>
<sequence length="213" mass="23752">MPQLFAVAAWTGTPPVSEGTFFFFNGELFVQTSGQKRHRRATFEELRKHFTSGSHKDHPAHWFEAQLIHYGLQESKTKSVARMRLLDAVNSEQLLVPSSITELESKLRKEWMKQDKEAKKAEAKDGSRPKKTARTISTTTVGLKRKADITVSVTVETDGLASNSTNQSGAKKARTTKNTALEKDLFTKDRTALSSDSAKAKTSRLRRAGISQK</sequence>
<evidence type="ECO:0000313" key="3">
    <source>
        <dbReference type="Proteomes" id="UP000236546"/>
    </source>
</evidence>
<reference evidence="2 3" key="1">
    <citation type="submission" date="2017-02" db="EMBL/GenBank/DDBJ databases">
        <title>Genomes of Trichoderma spp. with biocontrol activity.</title>
        <authorList>
            <person name="Gardiner D."/>
            <person name="Kazan K."/>
            <person name="Vos C."/>
            <person name="Harvey P."/>
        </authorList>
    </citation>
    <scope>NUCLEOTIDE SEQUENCE [LARGE SCALE GENOMIC DNA]</scope>
    <source>
        <strain evidence="2 3">A5MH</strain>
    </source>
</reference>
<feature type="compositionally biased region" description="Basic and acidic residues" evidence="1">
    <location>
        <begin position="180"/>
        <end position="191"/>
    </location>
</feature>
<proteinExistence type="predicted"/>
<evidence type="ECO:0000256" key="1">
    <source>
        <dbReference type="SAM" id="MobiDB-lite"/>
    </source>
</evidence>
<feature type="compositionally biased region" description="Polar residues" evidence="1">
    <location>
        <begin position="160"/>
        <end position="169"/>
    </location>
</feature>
<evidence type="ECO:0000313" key="2">
    <source>
        <dbReference type="EMBL" id="PNP37187.1"/>
    </source>
</evidence>
<comment type="caution">
    <text evidence="2">The sequence shown here is derived from an EMBL/GenBank/DDBJ whole genome shotgun (WGS) entry which is preliminary data.</text>
</comment>
<accession>A0A2K0SV74</accession>
<dbReference type="OrthoDB" id="4121058at2759"/>
<feature type="region of interest" description="Disordered" evidence="1">
    <location>
        <begin position="114"/>
        <end position="135"/>
    </location>
</feature>
<name>A0A2K0SV74_9HYPO</name>
<feature type="region of interest" description="Disordered" evidence="1">
    <location>
        <begin position="160"/>
        <end position="213"/>
    </location>
</feature>
<feature type="compositionally biased region" description="Basic and acidic residues" evidence="1">
    <location>
        <begin position="114"/>
        <end position="128"/>
    </location>
</feature>
<dbReference type="Proteomes" id="UP000236546">
    <property type="component" value="Unassembled WGS sequence"/>
</dbReference>
<dbReference type="AlphaFoldDB" id="A0A2K0SV74"/>
<protein>
    <submittedName>
        <fullName evidence="2">Uncharacterized protein</fullName>
    </submittedName>
</protein>
<organism evidence="2 3">
    <name type="scientific">Trichoderma gamsii</name>
    <dbReference type="NCBI Taxonomy" id="398673"/>
    <lineage>
        <taxon>Eukaryota</taxon>
        <taxon>Fungi</taxon>
        <taxon>Dikarya</taxon>
        <taxon>Ascomycota</taxon>
        <taxon>Pezizomycotina</taxon>
        <taxon>Sordariomycetes</taxon>
        <taxon>Hypocreomycetidae</taxon>
        <taxon>Hypocreales</taxon>
        <taxon>Hypocreaceae</taxon>
        <taxon>Trichoderma</taxon>
    </lineage>
</organism>
<gene>
    <name evidence="2" type="ORF">TGAMA5MH_10918</name>
</gene>